<sequence>MSDSLDSHERDLLDSATTGDSSAPTDRTFVNLLPSGTESDGDYEEDAITAAEVLKQMNEIWLHENASPTLLPHRDEIVHLLVGCIRDMEANFANNFEKLFKEEMLNAAVEYQEEFVAEMAQVNMNMMNIFGTVLQQLDEKLEEIRAARRLRK</sequence>
<feature type="compositionally biased region" description="Basic and acidic residues" evidence="1">
    <location>
        <begin position="1"/>
        <end position="13"/>
    </location>
</feature>
<feature type="region of interest" description="Disordered" evidence="1">
    <location>
        <begin position="1"/>
        <end position="42"/>
    </location>
</feature>
<gene>
    <name evidence="2" type="ORF">QR680_019026</name>
</gene>
<evidence type="ECO:0000313" key="3">
    <source>
        <dbReference type="Proteomes" id="UP001175271"/>
    </source>
</evidence>
<dbReference type="AlphaFoldDB" id="A0AA39HJQ4"/>
<feature type="compositionally biased region" description="Polar residues" evidence="1">
    <location>
        <begin position="15"/>
        <end position="25"/>
    </location>
</feature>
<organism evidence="2 3">
    <name type="scientific">Steinernema hermaphroditum</name>
    <dbReference type="NCBI Taxonomy" id="289476"/>
    <lineage>
        <taxon>Eukaryota</taxon>
        <taxon>Metazoa</taxon>
        <taxon>Ecdysozoa</taxon>
        <taxon>Nematoda</taxon>
        <taxon>Chromadorea</taxon>
        <taxon>Rhabditida</taxon>
        <taxon>Tylenchina</taxon>
        <taxon>Panagrolaimomorpha</taxon>
        <taxon>Strongyloidoidea</taxon>
        <taxon>Steinernematidae</taxon>
        <taxon>Steinernema</taxon>
    </lineage>
</organism>
<dbReference type="InterPro" id="IPR036224">
    <property type="entry name" value="GINS_bundle-like_dom_sf"/>
</dbReference>
<evidence type="ECO:0000313" key="2">
    <source>
        <dbReference type="EMBL" id="KAK0407140.1"/>
    </source>
</evidence>
<protein>
    <submittedName>
        <fullName evidence="2">Uncharacterized protein</fullName>
    </submittedName>
</protein>
<comment type="caution">
    <text evidence="2">The sequence shown here is derived from an EMBL/GenBank/DDBJ whole genome shotgun (WGS) entry which is preliminary data.</text>
</comment>
<proteinExistence type="predicted"/>
<dbReference type="EMBL" id="JAUCMV010000004">
    <property type="protein sequence ID" value="KAK0407140.1"/>
    <property type="molecule type" value="Genomic_DNA"/>
</dbReference>
<dbReference type="SUPFAM" id="SSF158573">
    <property type="entry name" value="GINS helical bundle-like"/>
    <property type="match status" value="1"/>
</dbReference>
<keyword evidence="3" id="KW-1185">Reference proteome</keyword>
<accession>A0AA39HJQ4</accession>
<reference evidence="2" key="1">
    <citation type="submission" date="2023-06" db="EMBL/GenBank/DDBJ databases">
        <title>Genomic analysis of the entomopathogenic nematode Steinernema hermaphroditum.</title>
        <authorList>
            <person name="Schwarz E.M."/>
            <person name="Heppert J.K."/>
            <person name="Baniya A."/>
            <person name="Schwartz H.T."/>
            <person name="Tan C.-H."/>
            <person name="Antoshechkin I."/>
            <person name="Sternberg P.W."/>
            <person name="Goodrich-Blair H."/>
            <person name="Dillman A.R."/>
        </authorList>
    </citation>
    <scope>NUCLEOTIDE SEQUENCE</scope>
    <source>
        <strain evidence="2">PS9179</strain>
        <tissue evidence="2">Whole animal</tissue>
    </source>
</reference>
<dbReference type="Proteomes" id="UP001175271">
    <property type="component" value="Unassembled WGS sequence"/>
</dbReference>
<evidence type="ECO:0000256" key="1">
    <source>
        <dbReference type="SAM" id="MobiDB-lite"/>
    </source>
</evidence>
<name>A0AA39HJQ4_9BILA</name>
<dbReference type="Gene3D" id="1.20.58.1030">
    <property type="match status" value="1"/>
</dbReference>